<keyword evidence="5" id="KW-1185">Reference proteome</keyword>
<dbReference type="Pfam" id="PF12728">
    <property type="entry name" value="HTH_17"/>
    <property type="match status" value="1"/>
</dbReference>
<dbReference type="GO" id="GO:0003677">
    <property type="term" value="F:DNA binding"/>
    <property type="evidence" value="ECO:0007669"/>
    <property type="project" value="InterPro"/>
</dbReference>
<feature type="domain" description="PBP" evidence="2">
    <location>
        <begin position="96"/>
        <end position="277"/>
    </location>
</feature>
<evidence type="ECO:0000259" key="2">
    <source>
        <dbReference type="Pfam" id="PF12727"/>
    </source>
</evidence>
<dbReference type="RefSeq" id="WP_066190226.1">
    <property type="nucleotide sequence ID" value="NZ_JAFDQP010000001.1"/>
</dbReference>
<gene>
    <name evidence="4" type="ORF">CWS20_18550</name>
</gene>
<dbReference type="SUPFAM" id="SSF46955">
    <property type="entry name" value="Putative DNA-binding domain"/>
    <property type="match status" value="1"/>
</dbReference>
<dbReference type="InterPro" id="IPR009061">
    <property type="entry name" value="DNA-bd_dom_put_sf"/>
</dbReference>
<dbReference type="InterPro" id="IPR041657">
    <property type="entry name" value="HTH_17"/>
</dbReference>
<evidence type="ECO:0000259" key="3">
    <source>
        <dbReference type="Pfam" id="PF12728"/>
    </source>
</evidence>
<dbReference type="EMBL" id="PISD01000042">
    <property type="protein sequence ID" value="PKG27498.1"/>
    <property type="molecule type" value="Genomic_DNA"/>
</dbReference>
<dbReference type="InterPro" id="IPR024370">
    <property type="entry name" value="PBP_domain"/>
</dbReference>
<evidence type="ECO:0008006" key="6">
    <source>
        <dbReference type="Google" id="ProtNLM"/>
    </source>
</evidence>
<reference evidence="4 5" key="1">
    <citation type="journal article" date="2010" name="Int. J. Syst. Evol. Microbiol.">
        <title>Bacillus horneckiae sp. nov., isolated from a spacecraft-assembly clean room.</title>
        <authorList>
            <person name="Vaishampayan P."/>
            <person name="Probst A."/>
            <person name="Krishnamurthi S."/>
            <person name="Ghosh S."/>
            <person name="Osman S."/>
            <person name="McDowall A."/>
            <person name="Ruckmani A."/>
            <person name="Mayilraj S."/>
            <person name="Venkateswaran K."/>
        </authorList>
    </citation>
    <scope>NUCLEOTIDE SEQUENCE [LARGE SCALE GENOMIC DNA]</scope>
    <source>
        <strain evidence="5">1PO1SC</strain>
    </source>
</reference>
<organism evidence="4 5">
    <name type="scientific">Cytobacillus horneckiae</name>
    <dbReference type="NCBI Taxonomy" id="549687"/>
    <lineage>
        <taxon>Bacteria</taxon>
        <taxon>Bacillati</taxon>
        <taxon>Bacillota</taxon>
        <taxon>Bacilli</taxon>
        <taxon>Bacillales</taxon>
        <taxon>Bacillaceae</taxon>
        <taxon>Cytobacillus</taxon>
    </lineage>
</organism>
<sequence>MSDNSSYTIEEVSQLLRVSKLTVYDLIKKGDLPAYRVGRQMRVDHDDIEKYKSKNKTGARNERNPPKEQGQTARQTSQIIISGQDIALDMLSKHVENHTSFSTLRLYNGSLNSLMSMYNGECDVVSVHLYDGETGEYNTPYVKRILVSQPFIQMNLVQRQAGIYVQKGNPHQINSMKDLSKVNIKMVNREIGSGARILLDEQLKKQGIRPQSLNGYDNILTSHYSVASAVAGGQADVGIGIENVTKMVNVDFIPLIMEQYDLIILKENEKLVEAIKETVKSKEYQTQLKQFYGYDLSLSGKIIFDS</sequence>
<evidence type="ECO:0000313" key="4">
    <source>
        <dbReference type="EMBL" id="PKG27498.1"/>
    </source>
</evidence>
<feature type="region of interest" description="Disordered" evidence="1">
    <location>
        <begin position="46"/>
        <end position="76"/>
    </location>
</feature>
<feature type="domain" description="Helix-turn-helix" evidence="3">
    <location>
        <begin position="7"/>
        <end position="55"/>
    </location>
</feature>
<evidence type="ECO:0000256" key="1">
    <source>
        <dbReference type="SAM" id="MobiDB-lite"/>
    </source>
</evidence>
<protein>
    <recommendedName>
        <fullName evidence="6">Molybdopterin biosynthesis protein</fullName>
    </recommendedName>
</protein>
<dbReference type="Proteomes" id="UP000233343">
    <property type="component" value="Unassembled WGS sequence"/>
</dbReference>
<dbReference type="SUPFAM" id="SSF53850">
    <property type="entry name" value="Periplasmic binding protein-like II"/>
    <property type="match status" value="1"/>
</dbReference>
<dbReference type="InterPro" id="IPR010093">
    <property type="entry name" value="SinI_DNA-bd"/>
</dbReference>
<comment type="caution">
    <text evidence="4">The sequence shown here is derived from an EMBL/GenBank/DDBJ whole genome shotgun (WGS) entry which is preliminary data.</text>
</comment>
<dbReference type="NCBIfam" id="TIGR01764">
    <property type="entry name" value="excise"/>
    <property type="match status" value="1"/>
</dbReference>
<dbReference type="PANTHER" id="PTHR38431">
    <property type="entry name" value="BLL2305 PROTEIN"/>
    <property type="match status" value="1"/>
</dbReference>
<name>A0A2N0ZDA1_9BACI</name>
<proteinExistence type="predicted"/>
<dbReference type="PANTHER" id="PTHR38431:SF1">
    <property type="entry name" value="BLL2305 PROTEIN"/>
    <property type="match status" value="1"/>
</dbReference>
<dbReference type="Gene3D" id="3.40.190.10">
    <property type="entry name" value="Periplasmic binding protein-like II"/>
    <property type="match status" value="1"/>
</dbReference>
<accession>A0A2N0ZDA1</accession>
<dbReference type="AlphaFoldDB" id="A0A2N0ZDA1"/>
<dbReference type="Pfam" id="PF12727">
    <property type="entry name" value="PBP_like"/>
    <property type="match status" value="1"/>
</dbReference>
<evidence type="ECO:0000313" key="5">
    <source>
        <dbReference type="Proteomes" id="UP000233343"/>
    </source>
</evidence>